<dbReference type="InterPro" id="IPR035906">
    <property type="entry name" value="MetI-like_sf"/>
</dbReference>
<dbReference type="Gene3D" id="1.10.3720.10">
    <property type="entry name" value="MetI-like"/>
    <property type="match status" value="1"/>
</dbReference>
<evidence type="ECO:0000313" key="9">
    <source>
        <dbReference type="EMBL" id="EMS70162.1"/>
    </source>
</evidence>
<evidence type="ECO:0000259" key="8">
    <source>
        <dbReference type="PROSITE" id="PS50928"/>
    </source>
</evidence>
<organism evidence="9 10">
    <name type="scientific">Ruminiclostridium cellobioparum subsp. termitidis CT1112</name>
    <dbReference type="NCBI Taxonomy" id="1195236"/>
    <lineage>
        <taxon>Bacteria</taxon>
        <taxon>Bacillati</taxon>
        <taxon>Bacillota</taxon>
        <taxon>Clostridia</taxon>
        <taxon>Eubacteriales</taxon>
        <taxon>Oscillospiraceae</taxon>
        <taxon>Ruminiclostridium</taxon>
    </lineage>
</organism>
<evidence type="ECO:0000256" key="3">
    <source>
        <dbReference type="ARBA" id="ARBA00022475"/>
    </source>
</evidence>
<keyword evidence="10" id="KW-1185">Reference proteome</keyword>
<accession>S0FGI3</accession>
<protein>
    <submittedName>
        <fullName evidence="9">ABC-type sugar transport system, permease component</fullName>
    </submittedName>
</protein>
<evidence type="ECO:0000256" key="4">
    <source>
        <dbReference type="ARBA" id="ARBA00022692"/>
    </source>
</evidence>
<name>S0FGI3_RUMCE</name>
<keyword evidence="2 7" id="KW-0813">Transport</keyword>
<dbReference type="InterPro" id="IPR000515">
    <property type="entry name" value="MetI-like"/>
</dbReference>
<evidence type="ECO:0000256" key="2">
    <source>
        <dbReference type="ARBA" id="ARBA00022448"/>
    </source>
</evidence>
<feature type="transmembrane region" description="Helical" evidence="7">
    <location>
        <begin position="120"/>
        <end position="141"/>
    </location>
</feature>
<keyword evidence="9" id="KW-0762">Sugar transport</keyword>
<feature type="transmembrane region" description="Helical" evidence="7">
    <location>
        <begin position="193"/>
        <end position="215"/>
    </location>
</feature>
<feature type="transmembrane region" description="Helical" evidence="7">
    <location>
        <begin position="27"/>
        <end position="48"/>
    </location>
</feature>
<dbReference type="AlphaFoldDB" id="S0FGI3"/>
<gene>
    <name evidence="9" type="ORF">CTER_4109</name>
</gene>
<feature type="transmembrane region" description="Helical" evidence="7">
    <location>
        <begin position="89"/>
        <end position="108"/>
    </location>
</feature>
<dbReference type="PANTHER" id="PTHR43744">
    <property type="entry name" value="ABC TRANSPORTER PERMEASE PROTEIN MG189-RELATED-RELATED"/>
    <property type="match status" value="1"/>
</dbReference>
<dbReference type="PATRIC" id="fig|1195236.3.peg.4325"/>
<dbReference type="EMBL" id="AORV01000059">
    <property type="protein sequence ID" value="EMS70162.1"/>
    <property type="molecule type" value="Genomic_DNA"/>
</dbReference>
<evidence type="ECO:0000313" key="10">
    <source>
        <dbReference type="Proteomes" id="UP000014155"/>
    </source>
</evidence>
<dbReference type="CDD" id="cd06261">
    <property type="entry name" value="TM_PBP2"/>
    <property type="match status" value="1"/>
</dbReference>
<keyword evidence="4 7" id="KW-0812">Transmembrane</keyword>
<dbReference type="GO" id="GO:0005886">
    <property type="term" value="C:plasma membrane"/>
    <property type="evidence" value="ECO:0007669"/>
    <property type="project" value="UniProtKB-SubCell"/>
</dbReference>
<reference evidence="9 10" key="1">
    <citation type="journal article" date="2013" name="Genome Announc.">
        <title>Draft Genome Sequence of the Cellulolytic, Mesophilic, Anaerobic Bacterium Clostridium termitidis Strain CT1112 (DSM 5398).</title>
        <authorList>
            <person name="Lal S."/>
            <person name="Ramachandran U."/>
            <person name="Zhang X."/>
            <person name="Munir R."/>
            <person name="Sparling R."/>
            <person name="Levin D.B."/>
        </authorList>
    </citation>
    <scope>NUCLEOTIDE SEQUENCE [LARGE SCALE GENOMIC DNA]</scope>
    <source>
        <strain evidence="9 10">CT1112</strain>
    </source>
</reference>
<comment type="similarity">
    <text evidence="7">Belongs to the binding-protein-dependent transport system permease family.</text>
</comment>
<dbReference type="eggNOG" id="COG0395">
    <property type="taxonomic scope" value="Bacteria"/>
</dbReference>
<dbReference type="Pfam" id="PF00528">
    <property type="entry name" value="BPD_transp_1"/>
    <property type="match status" value="1"/>
</dbReference>
<evidence type="ECO:0000256" key="7">
    <source>
        <dbReference type="RuleBase" id="RU363032"/>
    </source>
</evidence>
<comment type="subcellular location">
    <subcellularLocation>
        <location evidence="1 7">Cell membrane</location>
        <topology evidence="1 7">Multi-pass membrane protein</topology>
    </subcellularLocation>
</comment>
<keyword evidence="5 7" id="KW-1133">Transmembrane helix</keyword>
<dbReference type="PANTHER" id="PTHR43744:SF3">
    <property type="entry name" value="LACTOSE TRANSPORT SYSTEM PERMEASE PROTEIN LACG"/>
    <property type="match status" value="1"/>
</dbReference>
<proteinExistence type="inferred from homology"/>
<feature type="transmembrane region" description="Helical" evidence="7">
    <location>
        <begin position="153"/>
        <end position="172"/>
    </location>
</feature>
<sequence length="290" mass="32756">MNIAVNKIPGAAKKELRYVIADLLRHLILLFWSFLVLYPLSILVFTSFKTDEEYVDTSVFSLPKSFFNFNNYIKAFIEGDFLTAFKNSLILVAVGAVGTVVIGSMVAYCMDRFDFKLKKYIKLVYTVAYIVPSVALQVSIYAVMKGLELTGTIYAPILIYLSTDIVQLWIYLQFMEKISVSLDESAMIEGASYFKIFRSIILPLLAPATATIIILKSVTIYNDMYTQYLYMSKLELKTATTALMAFQGDRINVQNLMSAAILLVMIPTIAIFLFMQKYIFQGITTGSVKE</sequence>
<keyword evidence="6 7" id="KW-0472">Membrane</keyword>
<dbReference type="Proteomes" id="UP000014155">
    <property type="component" value="Unassembled WGS sequence"/>
</dbReference>
<dbReference type="RefSeq" id="WP_004628974.1">
    <property type="nucleotide sequence ID" value="NZ_AORV01000059.1"/>
</dbReference>
<keyword evidence="3" id="KW-1003">Cell membrane</keyword>
<evidence type="ECO:0000256" key="1">
    <source>
        <dbReference type="ARBA" id="ARBA00004651"/>
    </source>
</evidence>
<feature type="domain" description="ABC transmembrane type-1" evidence="8">
    <location>
        <begin position="85"/>
        <end position="275"/>
    </location>
</feature>
<feature type="transmembrane region" description="Helical" evidence="7">
    <location>
        <begin position="256"/>
        <end position="275"/>
    </location>
</feature>
<evidence type="ECO:0000256" key="5">
    <source>
        <dbReference type="ARBA" id="ARBA00022989"/>
    </source>
</evidence>
<evidence type="ECO:0000256" key="6">
    <source>
        <dbReference type="ARBA" id="ARBA00023136"/>
    </source>
</evidence>
<dbReference type="GO" id="GO:0055085">
    <property type="term" value="P:transmembrane transport"/>
    <property type="evidence" value="ECO:0007669"/>
    <property type="project" value="InterPro"/>
</dbReference>
<comment type="caution">
    <text evidence="9">The sequence shown here is derived from an EMBL/GenBank/DDBJ whole genome shotgun (WGS) entry which is preliminary data.</text>
</comment>
<dbReference type="STRING" id="1195236.CTER_4109"/>
<dbReference type="PROSITE" id="PS50928">
    <property type="entry name" value="ABC_TM1"/>
    <property type="match status" value="1"/>
</dbReference>
<dbReference type="SUPFAM" id="SSF161098">
    <property type="entry name" value="MetI-like"/>
    <property type="match status" value="1"/>
</dbReference>